<keyword evidence="4" id="KW-1185">Reference proteome</keyword>
<dbReference type="EMBL" id="PDCJ01000001">
    <property type="protein sequence ID" value="PEG30435.1"/>
    <property type="molecule type" value="Genomic_DNA"/>
</dbReference>
<dbReference type="AlphaFoldDB" id="A0A2A7MFF7"/>
<evidence type="ECO:0000313" key="2">
    <source>
        <dbReference type="EMBL" id="CAI3543628.1"/>
    </source>
</evidence>
<gene>
    <name evidence="2" type="ORF">CNEO2_130109</name>
    <name evidence="1" type="ORF">CNEO_44160</name>
    <name evidence="3" type="ORF">CQ394_01545</name>
</gene>
<reference evidence="1" key="2">
    <citation type="submission" date="2021-10" db="EMBL/GenBank/DDBJ databases">
        <authorList>
            <person name="Mesa V."/>
        </authorList>
    </citation>
    <scope>NUCLEOTIDE SEQUENCE</scope>
    <source>
        <strain evidence="1">CC3_PB</strain>
    </source>
</reference>
<dbReference type="OrthoDB" id="1928739at2"/>
<evidence type="ECO:0000313" key="1">
    <source>
        <dbReference type="EMBL" id="CAG9709390.1"/>
    </source>
</evidence>
<dbReference type="Proteomes" id="UP001189143">
    <property type="component" value="Unassembled WGS sequence"/>
</dbReference>
<evidence type="ECO:0000313" key="4">
    <source>
        <dbReference type="Proteomes" id="UP000220840"/>
    </source>
</evidence>
<protein>
    <submittedName>
        <fullName evidence="3">Uncharacterized protein</fullName>
    </submittedName>
</protein>
<sequence>MINENNQMEIRKDITIEDKEILSKAVDGINGWDFNPIAVITNGYDEYYFICKVKTIIENLQMKIAKISIKINERIPRLLGIEEIPESIG</sequence>
<comment type="caution">
    <text evidence="3">The sequence shown here is derived from an EMBL/GenBank/DDBJ whole genome shotgun (WGS) entry which is preliminary data.</text>
</comment>
<dbReference type="GeneID" id="68876774"/>
<dbReference type="RefSeq" id="WP_058294607.1">
    <property type="nucleotide sequence ID" value="NZ_CAKJVD010000025.1"/>
</dbReference>
<accession>A0A2A7MFF7</accession>
<reference evidence="3 4" key="1">
    <citation type="submission" date="2017-10" db="EMBL/GenBank/DDBJ databases">
        <title>Effective Description of Clostridium neonatale sp. nov. linked to necrotizing enterocolitis in neonates and a clarification of species assignable to the genus Clostridium (Prazmowski 1880) emend. Lawson and Rainey 2016.</title>
        <authorList>
            <person name="Bernard K."/>
            <person name="Burdz T."/>
            <person name="Wiebe D."/>
            <person name="Balcewich B."/>
            <person name="Alfa M."/>
            <person name="Bernier A.-M."/>
        </authorList>
    </citation>
    <scope>NUCLEOTIDE SEQUENCE [LARGE SCALE GENOMIC DNA]</scope>
    <source>
        <strain evidence="3 4">LCDC99A005</strain>
    </source>
</reference>
<dbReference type="EMBL" id="CAKJVE010000004">
    <property type="protein sequence ID" value="CAG9709390.1"/>
    <property type="molecule type" value="Genomic_DNA"/>
</dbReference>
<dbReference type="Proteomes" id="UP000789738">
    <property type="component" value="Unassembled WGS sequence"/>
</dbReference>
<reference evidence="2" key="3">
    <citation type="submission" date="2022-10" db="EMBL/GenBank/DDBJ databases">
        <authorList>
            <person name="Aires J."/>
            <person name="Mesa V."/>
        </authorList>
    </citation>
    <scope>NUCLEOTIDE SEQUENCE</scope>
    <source>
        <strain evidence="2">Clostridium neonatale JD116</strain>
    </source>
</reference>
<proteinExistence type="predicted"/>
<dbReference type="EMBL" id="CAMTCP010000044">
    <property type="protein sequence ID" value="CAI3543628.1"/>
    <property type="molecule type" value="Genomic_DNA"/>
</dbReference>
<dbReference type="Proteomes" id="UP000220840">
    <property type="component" value="Unassembled WGS sequence"/>
</dbReference>
<name>A0A2A7MFF7_9CLOT</name>
<evidence type="ECO:0000313" key="3">
    <source>
        <dbReference type="EMBL" id="PEG30435.1"/>
    </source>
</evidence>
<organism evidence="3 4">
    <name type="scientific">Clostridium neonatale</name>
    <dbReference type="NCBI Taxonomy" id="137838"/>
    <lineage>
        <taxon>Bacteria</taxon>
        <taxon>Bacillati</taxon>
        <taxon>Bacillota</taxon>
        <taxon>Clostridia</taxon>
        <taxon>Eubacteriales</taxon>
        <taxon>Clostridiaceae</taxon>
        <taxon>Clostridium</taxon>
    </lineage>
</organism>